<organism evidence="10 11">
    <name type="scientific">Labeo rohita</name>
    <name type="common">Indian major carp</name>
    <name type="synonym">Cyprinus rohita</name>
    <dbReference type="NCBI Taxonomy" id="84645"/>
    <lineage>
        <taxon>Eukaryota</taxon>
        <taxon>Metazoa</taxon>
        <taxon>Chordata</taxon>
        <taxon>Craniata</taxon>
        <taxon>Vertebrata</taxon>
        <taxon>Euteleostomi</taxon>
        <taxon>Actinopterygii</taxon>
        <taxon>Neopterygii</taxon>
        <taxon>Teleostei</taxon>
        <taxon>Ostariophysi</taxon>
        <taxon>Cypriniformes</taxon>
        <taxon>Cyprinidae</taxon>
        <taxon>Labeoninae</taxon>
        <taxon>Labeonini</taxon>
        <taxon>Labeo</taxon>
    </lineage>
</organism>
<feature type="chain" id="PRO_5045362265" evidence="6">
    <location>
        <begin position="26"/>
        <end position="604"/>
    </location>
</feature>
<feature type="domain" description="B box-type" evidence="8">
    <location>
        <begin position="223"/>
        <end position="264"/>
    </location>
</feature>
<dbReference type="EMBL" id="JACTAM010000003">
    <property type="protein sequence ID" value="KAI2665996.1"/>
    <property type="molecule type" value="Genomic_DNA"/>
</dbReference>
<dbReference type="SMART" id="SM00336">
    <property type="entry name" value="BBOX"/>
    <property type="match status" value="1"/>
</dbReference>
<evidence type="ECO:0000259" key="8">
    <source>
        <dbReference type="PROSITE" id="PS50119"/>
    </source>
</evidence>
<dbReference type="Pfam" id="PF13765">
    <property type="entry name" value="PRY"/>
    <property type="match status" value="1"/>
</dbReference>
<evidence type="ECO:0000259" key="7">
    <source>
        <dbReference type="PROSITE" id="PS50089"/>
    </source>
</evidence>
<evidence type="ECO:0000256" key="4">
    <source>
        <dbReference type="PROSITE-ProRule" id="PRU00024"/>
    </source>
</evidence>
<dbReference type="InterPro" id="IPR003877">
    <property type="entry name" value="SPRY_dom"/>
</dbReference>
<feature type="signal peptide" evidence="6">
    <location>
        <begin position="1"/>
        <end position="25"/>
    </location>
</feature>
<dbReference type="InterPro" id="IPR003879">
    <property type="entry name" value="Butyrophylin_SPRY"/>
</dbReference>
<dbReference type="Pfam" id="PF00622">
    <property type="entry name" value="SPRY"/>
    <property type="match status" value="1"/>
</dbReference>
<dbReference type="SMART" id="SM00589">
    <property type="entry name" value="PRY"/>
    <property type="match status" value="1"/>
</dbReference>
<evidence type="ECO:0000256" key="5">
    <source>
        <dbReference type="SAM" id="Coils"/>
    </source>
</evidence>
<evidence type="ECO:0000256" key="2">
    <source>
        <dbReference type="ARBA" id="ARBA00022771"/>
    </source>
</evidence>
<dbReference type="InterPro" id="IPR013320">
    <property type="entry name" value="ConA-like_dom_sf"/>
</dbReference>
<dbReference type="InterPro" id="IPR001870">
    <property type="entry name" value="B30.2/SPRY"/>
</dbReference>
<keyword evidence="3" id="KW-0862">Zinc</keyword>
<evidence type="ECO:0000313" key="11">
    <source>
        <dbReference type="Proteomes" id="UP000830375"/>
    </source>
</evidence>
<dbReference type="PROSITE" id="PS50089">
    <property type="entry name" value="ZF_RING_2"/>
    <property type="match status" value="1"/>
</dbReference>
<dbReference type="Pfam" id="PF13445">
    <property type="entry name" value="zf-RING_UBOX"/>
    <property type="match status" value="1"/>
</dbReference>
<evidence type="ECO:0000313" key="10">
    <source>
        <dbReference type="EMBL" id="KAI2665996.1"/>
    </source>
</evidence>
<dbReference type="Pfam" id="PF00643">
    <property type="entry name" value="zf-B_box"/>
    <property type="match status" value="1"/>
</dbReference>
<dbReference type="InterPro" id="IPR000315">
    <property type="entry name" value="Znf_B-box"/>
</dbReference>
<feature type="coiled-coil region" evidence="5">
    <location>
        <begin position="319"/>
        <end position="356"/>
    </location>
</feature>
<dbReference type="InterPro" id="IPR001841">
    <property type="entry name" value="Znf_RING"/>
</dbReference>
<dbReference type="PROSITE" id="PS50119">
    <property type="entry name" value="ZF_BBOX"/>
    <property type="match status" value="1"/>
</dbReference>
<dbReference type="SUPFAM" id="SSF57850">
    <property type="entry name" value="RING/U-box"/>
    <property type="match status" value="1"/>
</dbReference>
<dbReference type="SUPFAM" id="SSF49899">
    <property type="entry name" value="Concanavalin A-like lectins/glucanases"/>
    <property type="match status" value="1"/>
</dbReference>
<accession>A0ABQ8MUV8</accession>
<dbReference type="Proteomes" id="UP000830375">
    <property type="component" value="Unassembled WGS sequence"/>
</dbReference>
<reference evidence="10 11" key="1">
    <citation type="submission" date="2022-01" db="EMBL/GenBank/DDBJ databases">
        <title>A high-quality chromosome-level genome assembly of rohu carp, Labeo rohita.</title>
        <authorList>
            <person name="Arick M.A. II"/>
            <person name="Hsu C.-Y."/>
            <person name="Magbanua Z."/>
            <person name="Pechanova O."/>
            <person name="Grover C."/>
            <person name="Miller E."/>
            <person name="Thrash A."/>
            <person name="Ezzel L."/>
            <person name="Alam S."/>
            <person name="Benzie J."/>
            <person name="Hamilton M."/>
            <person name="Karsi A."/>
            <person name="Lawrence M.L."/>
            <person name="Peterson D.G."/>
        </authorList>
    </citation>
    <scope>NUCLEOTIDE SEQUENCE [LARGE SCALE GENOMIC DNA]</scope>
    <source>
        <strain evidence="11">BAU-BD-2019</strain>
        <tissue evidence="10">Blood</tissue>
    </source>
</reference>
<keyword evidence="1" id="KW-0479">Metal-binding</keyword>
<evidence type="ECO:0000256" key="1">
    <source>
        <dbReference type="ARBA" id="ARBA00022723"/>
    </source>
</evidence>
<evidence type="ECO:0000256" key="3">
    <source>
        <dbReference type="ARBA" id="ARBA00022833"/>
    </source>
</evidence>
<dbReference type="SMART" id="SM00449">
    <property type="entry name" value="SPRY"/>
    <property type="match status" value="1"/>
</dbReference>
<dbReference type="SMART" id="SM00184">
    <property type="entry name" value="RING"/>
    <property type="match status" value="1"/>
</dbReference>
<dbReference type="InterPro" id="IPR013083">
    <property type="entry name" value="Znf_RING/FYVE/PHD"/>
</dbReference>
<dbReference type="InterPro" id="IPR050143">
    <property type="entry name" value="TRIM/RBCC"/>
</dbReference>
<dbReference type="CDD" id="cd12893">
    <property type="entry name" value="SPRY_PRY_TRIM35"/>
    <property type="match status" value="1"/>
</dbReference>
<comment type="caution">
    <text evidence="10">The sequence shown here is derived from an EMBL/GenBank/DDBJ whole genome shotgun (WGS) entry which is preliminary data.</text>
</comment>
<dbReference type="Gene3D" id="3.30.160.60">
    <property type="entry name" value="Classic Zinc Finger"/>
    <property type="match status" value="1"/>
</dbReference>
<dbReference type="SUPFAM" id="SSF57845">
    <property type="entry name" value="B-box zinc-binding domain"/>
    <property type="match status" value="1"/>
</dbReference>
<dbReference type="PANTHER" id="PTHR24103">
    <property type="entry name" value="E3 UBIQUITIN-PROTEIN LIGASE TRIM"/>
    <property type="match status" value="1"/>
</dbReference>
<dbReference type="PROSITE" id="PS00518">
    <property type="entry name" value="ZF_RING_1"/>
    <property type="match status" value="1"/>
</dbReference>
<keyword evidence="2 4" id="KW-0863">Zinc-finger</keyword>
<name>A0ABQ8MUV8_LABRO</name>
<dbReference type="Gene3D" id="2.60.120.920">
    <property type="match status" value="1"/>
</dbReference>
<dbReference type="InterPro" id="IPR043136">
    <property type="entry name" value="B30.2/SPRY_sf"/>
</dbReference>
<feature type="domain" description="RING-type" evidence="7">
    <location>
        <begin position="151"/>
        <end position="191"/>
    </location>
</feature>
<dbReference type="PROSITE" id="PS50188">
    <property type="entry name" value="B302_SPRY"/>
    <property type="match status" value="1"/>
</dbReference>
<protein>
    <submittedName>
        <fullName evidence="10">Nuclear factor 7, ovary</fullName>
    </submittedName>
</protein>
<keyword evidence="11" id="KW-1185">Reference proteome</keyword>
<evidence type="ECO:0000256" key="6">
    <source>
        <dbReference type="SAM" id="SignalP"/>
    </source>
</evidence>
<keyword evidence="5" id="KW-0175">Coiled coil</keyword>
<dbReference type="Gene3D" id="3.30.40.10">
    <property type="entry name" value="Zinc/RING finger domain, C3HC4 (zinc finger)"/>
    <property type="match status" value="1"/>
</dbReference>
<evidence type="ECO:0000259" key="9">
    <source>
        <dbReference type="PROSITE" id="PS50188"/>
    </source>
</evidence>
<dbReference type="PRINTS" id="PR01407">
    <property type="entry name" value="BUTYPHLNCDUF"/>
</dbReference>
<sequence length="604" mass="68631">MSSAARSRAELLFLLLSVARRLTPASELRYWAERVVQDDVIAMATKTGGEKEDLELVETPDRMLPVIWTEMIGGSPRSTDYKDMRATQNRNRERLVFDQSGTFLNGWYSINLSENTCKLNNSFSCDVSLLLKPQYLLEDMSASLPEEDLSCPVCCEIFQDPVLLPCSHSFCRSCLEHFWESAILRSCPVCRRKASKKTPPSNRALKNLCEAFLLGRGQGSASGSNILCWRHGEKLKLFCLVDQEPICVVCQASKMHKGHDCSPTEEAALDCKDKMSAAIKELQRKLEVFNKARQSSAITLEHIKNQTQRVEKQMKDEFLKLHQFLYKEEERRLSALKEEEERRVEAVKNRDDDNARRISSLTDMIRAMERALNAEDLTLLQNFKAVIDGTWSTLQDPEGMSGSLLDESKHLGNLKYKVWEKMQAVAPYSPVILDPNTAHPCLTLSDDLTSLWYTTPNQGLPSNPERFHISAEVLGCTAFSSASHSWEIEVGDNEDWILGLASESVKRDQEVPARPENGFWTICLRDGQYRAMASPPTPLKVEKKLQRLLVQLNWDSGEVIFSNPSCQEIVYTFKQVFTEKLLPYFYTQSKHPLRILSKPVLMSA</sequence>
<dbReference type="InterPro" id="IPR027370">
    <property type="entry name" value="Znf-RING_euk"/>
</dbReference>
<feature type="domain" description="B30.2/SPRY" evidence="9">
    <location>
        <begin position="411"/>
        <end position="602"/>
    </location>
</feature>
<dbReference type="InterPro" id="IPR006574">
    <property type="entry name" value="PRY"/>
</dbReference>
<proteinExistence type="predicted"/>
<gene>
    <name evidence="10" type="ORF">H4Q32_009742</name>
</gene>
<dbReference type="InterPro" id="IPR017907">
    <property type="entry name" value="Znf_RING_CS"/>
</dbReference>
<keyword evidence="6" id="KW-0732">Signal</keyword>